<organism evidence="6 7">
    <name type="scientific">Chelydra serpentina</name>
    <name type="common">Snapping turtle</name>
    <name type="synonym">Testudo serpentina</name>
    <dbReference type="NCBI Taxonomy" id="8475"/>
    <lineage>
        <taxon>Eukaryota</taxon>
        <taxon>Metazoa</taxon>
        <taxon>Chordata</taxon>
        <taxon>Craniata</taxon>
        <taxon>Vertebrata</taxon>
        <taxon>Euteleostomi</taxon>
        <taxon>Archelosauria</taxon>
        <taxon>Testudinata</taxon>
        <taxon>Testudines</taxon>
        <taxon>Cryptodira</taxon>
        <taxon>Durocryptodira</taxon>
        <taxon>Americhelydia</taxon>
        <taxon>Chelydroidea</taxon>
        <taxon>Chelydridae</taxon>
        <taxon>Chelydra</taxon>
    </lineage>
</organism>
<evidence type="ECO:0000259" key="5">
    <source>
        <dbReference type="PROSITE" id="PS50017"/>
    </source>
</evidence>
<dbReference type="PROSITE" id="PS50017">
    <property type="entry name" value="DEATH_DOMAIN"/>
    <property type="match status" value="1"/>
</dbReference>
<evidence type="ECO:0000256" key="1">
    <source>
        <dbReference type="ARBA" id="ARBA00022588"/>
    </source>
</evidence>
<comment type="caution">
    <text evidence="6">The sequence shown here is derived from an EMBL/GenBank/DDBJ whole genome shotgun (WGS) entry which is preliminary data.</text>
</comment>
<proteinExistence type="predicted"/>
<dbReference type="GO" id="GO:0002755">
    <property type="term" value="P:MyD88-dependent toll-like receptor signaling pathway"/>
    <property type="evidence" value="ECO:0007669"/>
    <property type="project" value="InterPro"/>
</dbReference>
<keyword evidence="1" id="KW-0399">Innate immunity</keyword>
<gene>
    <name evidence="6" type="primary">MYD88</name>
    <name evidence="6" type="ORF">G0U57_003125</name>
</gene>
<dbReference type="GO" id="GO:0043123">
    <property type="term" value="P:positive regulation of canonical NF-kappaB signal transduction"/>
    <property type="evidence" value="ECO:0007669"/>
    <property type="project" value="InterPro"/>
</dbReference>
<accession>A0A8T1TCG6</accession>
<dbReference type="OrthoDB" id="10037120at2759"/>
<evidence type="ECO:0000256" key="3">
    <source>
        <dbReference type="ARBA" id="ARBA00023198"/>
    </source>
</evidence>
<name>A0A8T1TCG6_CHESE</name>
<dbReference type="GO" id="GO:0006954">
    <property type="term" value="P:inflammatory response"/>
    <property type="evidence" value="ECO:0007669"/>
    <property type="project" value="UniProtKB-KW"/>
</dbReference>
<feature type="compositionally biased region" description="Basic and acidic residues" evidence="4">
    <location>
        <begin position="1"/>
        <end position="14"/>
    </location>
</feature>
<dbReference type="FunFam" id="1.10.533.10:FF:000029">
    <property type="entry name" value="Myeloid differentiation primary response protein MyD88"/>
    <property type="match status" value="1"/>
</dbReference>
<feature type="domain" description="Death" evidence="5">
    <location>
        <begin position="73"/>
        <end position="141"/>
    </location>
</feature>
<dbReference type="GO" id="GO:0034142">
    <property type="term" value="P:toll-like receptor 4 signaling pathway"/>
    <property type="evidence" value="ECO:0007669"/>
    <property type="project" value="TreeGrafter"/>
</dbReference>
<dbReference type="Pfam" id="PF00531">
    <property type="entry name" value="Death"/>
    <property type="match status" value="1"/>
</dbReference>
<dbReference type="AlphaFoldDB" id="A0A8T1TCG6"/>
<evidence type="ECO:0000313" key="7">
    <source>
        <dbReference type="Proteomes" id="UP000765507"/>
    </source>
</evidence>
<dbReference type="GO" id="GO:0050830">
    <property type="term" value="P:defense response to Gram-positive bacterium"/>
    <property type="evidence" value="ECO:0007669"/>
    <property type="project" value="TreeGrafter"/>
</dbReference>
<dbReference type="GO" id="GO:0005886">
    <property type="term" value="C:plasma membrane"/>
    <property type="evidence" value="ECO:0007669"/>
    <property type="project" value="TreeGrafter"/>
</dbReference>
<dbReference type="PANTHER" id="PTHR15079">
    <property type="entry name" value="MYD88"/>
    <property type="match status" value="1"/>
</dbReference>
<feature type="non-terminal residue" evidence="6">
    <location>
        <position position="181"/>
    </location>
</feature>
<dbReference type="EMBL" id="JAHGAV010000013">
    <property type="protein sequence ID" value="KAG6939156.1"/>
    <property type="molecule type" value="Genomic_DNA"/>
</dbReference>
<dbReference type="GO" id="GO:0045087">
    <property type="term" value="P:innate immune response"/>
    <property type="evidence" value="ECO:0007669"/>
    <property type="project" value="UniProtKB-KW"/>
</dbReference>
<dbReference type="SMART" id="SM00005">
    <property type="entry name" value="DEATH"/>
    <property type="match status" value="1"/>
</dbReference>
<feature type="region of interest" description="Disordered" evidence="4">
    <location>
        <begin position="1"/>
        <end position="45"/>
    </location>
</feature>
<dbReference type="CDD" id="cd08312">
    <property type="entry name" value="Death_MyD88"/>
    <property type="match status" value="1"/>
</dbReference>
<evidence type="ECO:0000256" key="2">
    <source>
        <dbReference type="ARBA" id="ARBA00022859"/>
    </source>
</evidence>
<protein>
    <submittedName>
        <fullName evidence="6">Myeloid differentiation primary response 88</fullName>
    </submittedName>
</protein>
<evidence type="ECO:0000313" key="6">
    <source>
        <dbReference type="EMBL" id="KAG6939156.1"/>
    </source>
</evidence>
<reference evidence="6 7" key="1">
    <citation type="journal article" date="2020" name="G3 (Bethesda)">
        <title>Draft Genome of the Common Snapping Turtle, Chelydra serpentina, a Model for Phenotypic Plasticity in Reptiles.</title>
        <authorList>
            <person name="Das D."/>
            <person name="Singh S.K."/>
            <person name="Bierstedt J."/>
            <person name="Erickson A."/>
            <person name="Galli G.L.J."/>
            <person name="Crossley D.A. 2nd"/>
            <person name="Rhen T."/>
        </authorList>
    </citation>
    <scope>NUCLEOTIDE SEQUENCE [LARGE SCALE GENOMIC DNA]</scope>
    <source>
        <strain evidence="6">KW</strain>
    </source>
</reference>
<dbReference type="GO" id="GO:0070976">
    <property type="term" value="F:TIR domain binding"/>
    <property type="evidence" value="ECO:0007669"/>
    <property type="project" value="InterPro"/>
</dbReference>
<evidence type="ECO:0000256" key="4">
    <source>
        <dbReference type="SAM" id="MobiDB-lite"/>
    </source>
</evidence>
<dbReference type="InterPro" id="IPR000488">
    <property type="entry name" value="Death_dom"/>
</dbReference>
<keyword evidence="3" id="KW-0395">Inflammatory response</keyword>
<dbReference type="SUPFAM" id="SSF47986">
    <property type="entry name" value="DEATH domain"/>
    <property type="match status" value="1"/>
</dbReference>
<feature type="non-terminal residue" evidence="6">
    <location>
        <position position="1"/>
    </location>
</feature>
<dbReference type="GO" id="GO:0008063">
    <property type="term" value="P:Toll signaling pathway"/>
    <property type="evidence" value="ECO:0007669"/>
    <property type="project" value="TreeGrafter"/>
</dbReference>
<dbReference type="Proteomes" id="UP000765507">
    <property type="component" value="Unassembled WGS sequence"/>
</dbReference>
<sequence>ASDSRGDPGREREVAQAAGGGSRAMDPATVPVGSGSPRPGSPAPPDLEAVPLVALNFAVRRRLGLYLNPRAPVAADWTALAEELGYEYLEIRHLEAQQDPAARLLEDWQGRCPGGATVGRLLALLRALGRHDILADLGDRIEEDCKKYLQRKEQPLQVPAVDSSVPKTLEMSGITTRDDPY</sequence>
<dbReference type="InterPro" id="IPR034249">
    <property type="entry name" value="MyD88_Death"/>
</dbReference>
<dbReference type="GO" id="GO:0035325">
    <property type="term" value="F:Toll-like receptor binding"/>
    <property type="evidence" value="ECO:0007669"/>
    <property type="project" value="TreeGrafter"/>
</dbReference>
<dbReference type="Gene3D" id="1.10.533.10">
    <property type="entry name" value="Death Domain, Fas"/>
    <property type="match status" value="1"/>
</dbReference>
<dbReference type="PANTHER" id="PTHR15079:SF3">
    <property type="entry name" value="MYELOID DIFFERENTIATION PRIMARY RESPONSE PROTEIN MYD88"/>
    <property type="match status" value="1"/>
</dbReference>
<keyword evidence="2" id="KW-0391">Immunity</keyword>
<dbReference type="InterPro" id="IPR011029">
    <property type="entry name" value="DEATH-like_dom_sf"/>
</dbReference>
<keyword evidence="7" id="KW-1185">Reference proteome</keyword>
<dbReference type="InterPro" id="IPR017281">
    <property type="entry name" value="Myelin_different_resp_MyD88"/>
</dbReference>